<sequence>MEGVYEHEGVKVRYKLREAKQDRQHLVVVFAAVLPGQHDFYGFDGNTLDHVKGAVLWIKDSFDGHNSYYMCAGMDFTIERAVSALIDSTLQSLGLTPADCTLLGASKGATAALHLGLKYDYRNIVASVPQTKVGTYVRQQFKETFAYMAGPDADSSEAKLNEYVPELIAAPRSLAKNIYIASSEADPEFKVHIKPVLDGLSRFENFNLLLTDSTLVTAHPDVTPYNVPFILSTLYALCEGLEPRYGMVRNGNGKQDREAAREHFANNAGKAEPVAGFHWVRLQGDRLSFWAYGAALGEETTEEPSTRPMLLAVNGSDSHAFELDAMADKSLNSKLYRKYFCDYSWAGLKTPLDRGLSLYSLPAGTFDLKASFTSRSGHHQAPLAAKTAQKMTGVSAGYAYQLDASPARTHITKTLLDAPVPADGVFTFTNLSVDAQKLFIRGVFAVPREEMRAWNEGVFALTLRNESTAMSFQLGASPVPATTPLPETFDAETYAWASFSTLGGRGIDLTTVVDGHYECFVTFIRNGRAYTGGERFSLAVAQETLELGRVFSTAS</sequence>
<gene>
    <name evidence="1" type="ORF">HGG74_20750</name>
</gene>
<dbReference type="AlphaFoldDB" id="A0A7X6QMR8"/>
<keyword evidence="2" id="KW-1185">Reference proteome</keyword>
<dbReference type="RefSeq" id="WP_205762274.1">
    <property type="nucleotide sequence ID" value="NZ_JAAZSQ010000052.1"/>
</dbReference>
<dbReference type="InterPro" id="IPR029058">
    <property type="entry name" value="AB_hydrolase_fold"/>
</dbReference>
<proteinExistence type="predicted"/>
<protein>
    <submittedName>
        <fullName evidence="1">Uncharacterized protein</fullName>
    </submittedName>
</protein>
<dbReference type="SUPFAM" id="SSF53474">
    <property type="entry name" value="alpha/beta-Hydrolases"/>
    <property type="match status" value="1"/>
</dbReference>
<accession>A0A7X6QMR8</accession>
<reference evidence="1 2" key="1">
    <citation type="submission" date="2020-04" db="EMBL/GenBank/DDBJ databases">
        <title>Arthrobacter sp. nov.</title>
        <authorList>
            <person name="Liu S."/>
        </authorList>
    </citation>
    <scope>NUCLEOTIDE SEQUENCE [LARGE SCALE GENOMIC DNA]</scope>
    <source>
        <strain evidence="1 2">E918</strain>
    </source>
</reference>
<evidence type="ECO:0000313" key="2">
    <source>
        <dbReference type="Proteomes" id="UP000544090"/>
    </source>
</evidence>
<comment type="caution">
    <text evidence="1">The sequence shown here is derived from an EMBL/GenBank/DDBJ whole genome shotgun (WGS) entry which is preliminary data.</text>
</comment>
<dbReference type="EMBL" id="JAAZSQ010000052">
    <property type="protein sequence ID" value="NKX56898.1"/>
    <property type="molecule type" value="Genomic_DNA"/>
</dbReference>
<dbReference type="Proteomes" id="UP000544090">
    <property type="component" value="Unassembled WGS sequence"/>
</dbReference>
<organism evidence="1 2">
    <name type="scientific">Arthrobacter mobilis</name>
    <dbReference type="NCBI Taxonomy" id="2724944"/>
    <lineage>
        <taxon>Bacteria</taxon>
        <taxon>Bacillati</taxon>
        <taxon>Actinomycetota</taxon>
        <taxon>Actinomycetes</taxon>
        <taxon>Micrococcales</taxon>
        <taxon>Micrococcaceae</taxon>
        <taxon>Arthrobacter</taxon>
    </lineage>
</organism>
<evidence type="ECO:0000313" key="1">
    <source>
        <dbReference type="EMBL" id="NKX56898.1"/>
    </source>
</evidence>
<name>A0A7X6QMR8_9MICC</name>